<name>A0A9X2AX76_9VIBR</name>
<keyword evidence="6" id="KW-1185">Reference proteome</keyword>
<evidence type="ECO:0000313" key="5">
    <source>
        <dbReference type="EMBL" id="MCJ2375252.1"/>
    </source>
</evidence>
<dbReference type="Pfam" id="PF00929">
    <property type="entry name" value="RNase_T"/>
    <property type="match status" value="1"/>
</dbReference>
<dbReference type="GO" id="GO:0005829">
    <property type="term" value="C:cytosol"/>
    <property type="evidence" value="ECO:0007669"/>
    <property type="project" value="TreeGrafter"/>
</dbReference>
<dbReference type="InterPro" id="IPR036397">
    <property type="entry name" value="RNaseH_sf"/>
</dbReference>
<sequence>MKRLFQTPRIPWPNKFASLAHQAKDHRLVDYYQCGVMPGNTPLKDIEFVALDIETTGLDPESDGIVSIGTVPFSLSRIRLGKAQHWTVRPKAKLEEGSVVIHGITHNDIVDAPKLNDILEEVLSALSGKIVVVHYRRIEREFLNNALDRMIGEGIEFPVLDTLQIESDYQKKASSGIINRIKGKVADSVRLGQTRRRYGLPDYPPHNALTDAIATAELLQAQVSYHFSPDTDIEDLWL</sequence>
<dbReference type="PANTHER" id="PTHR30231:SF4">
    <property type="entry name" value="PROTEIN NEN2"/>
    <property type="match status" value="1"/>
</dbReference>
<dbReference type="InterPro" id="IPR012337">
    <property type="entry name" value="RNaseH-like_sf"/>
</dbReference>
<proteinExistence type="predicted"/>
<dbReference type="Gene3D" id="3.30.420.10">
    <property type="entry name" value="Ribonuclease H-like superfamily/Ribonuclease H"/>
    <property type="match status" value="1"/>
</dbReference>
<dbReference type="GO" id="GO:0008408">
    <property type="term" value="F:3'-5' exonuclease activity"/>
    <property type="evidence" value="ECO:0007669"/>
    <property type="project" value="TreeGrafter"/>
</dbReference>
<keyword evidence="3 5" id="KW-0269">Exonuclease</keyword>
<dbReference type="AlphaFoldDB" id="A0A9X2AX76"/>
<keyword evidence="1" id="KW-0540">Nuclease</keyword>
<organism evidence="5 6">
    <name type="scientific">Vibrio gelatinilyticus</name>
    <dbReference type="NCBI Taxonomy" id="2893468"/>
    <lineage>
        <taxon>Bacteria</taxon>
        <taxon>Pseudomonadati</taxon>
        <taxon>Pseudomonadota</taxon>
        <taxon>Gammaproteobacteria</taxon>
        <taxon>Vibrionales</taxon>
        <taxon>Vibrionaceae</taxon>
        <taxon>Vibrio</taxon>
    </lineage>
</organism>
<evidence type="ECO:0000256" key="1">
    <source>
        <dbReference type="ARBA" id="ARBA00022722"/>
    </source>
</evidence>
<reference evidence="5" key="1">
    <citation type="submission" date="2021-11" db="EMBL/GenBank/DDBJ databases">
        <title>Vibrio ZSDE26 sp. nov. and Vibrio ZSDZ34 sp. nov., isolated from coastal seawater in Qingdao.</title>
        <authorList>
            <person name="Zhang P."/>
        </authorList>
    </citation>
    <scope>NUCLEOTIDE SEQUENCE</scope>
    <source>
        <strain evidence="5">ZSDZ34</strain>
    </source>
</reference>
<evidence type="ECO:0000256" key="2">
    <source>
        <dbReference type="ARBA" id="ARBA00022801"/>
    </source>
</evidence>
<evidence type="ECO:0000256" key="3">
    <source>
        <dbReference type="ARBA" id="ARBA00022839"/>
    </source>
</evidence>
<dbReference type="NCBIfam" id="NF006602">
    <property type="entry name" value="PRK09146.1"/>
    <property type="match status" value="1"/>
</dbReference>
<feature type="domain" description="Exonuclease" evidence="4">
    <location>
        <begin position="47"/>
        <end position="228"/>
    </location>
</feature>
<gene>
    <name evidence="5" type="ORF">LNL84_00210</name>
</gene>
<keyword evidence="2" id="KW-0378">Hydrolase</keyword>
<dbReference type="SUPFAM" id="SSF53098">
    <property type="entry name" value="Ribonuclease H-like"/>
    <property type="match status" value="1"/>
</dbReference>
<dbReference type="GO" id="GO:0003676">
    <property type="term" value="F:nucleic acid binding"/>
    <property type="evidence" value="ECO:0007669"/>
    <property type="project" value="InterPro"/>
</dbReference>
<evidence type="ECO:0000259" key="4">
    <source>
        <dbReference type="SMART" id="SM00479"/>
    </source>
</evidence>
<comment type="caution">
    <text evidence="5">The sequence shown here is derived from an EMBL/GenBank/DDBJ whole genome shotgun (WGS) entry which is preliminary data.</text>
</comment>
<evidence type="ECO:0000313" key="6">
    <source>
        <dbReference type="Proteomes" id="UP001139488"/>
    </source>
</evidence>
<dbReference type="PANTHER" id="PTHR30231">
    <property type="entry name" value="DNA POLYMERASE III SUBUNIT EPSILON"/>
    <property type="match status" value="1"/>
</dbReference>
<dbReference type="CDD" id="cd06127">
    <property type="entry name" value="DEDDh"/>
    <property type="match status" value="1"/>
</dbReference>
<dbReference type="EMBL" id="JAJNNZ010000001">
    <property type="protein sequence ID" value="MCJ2375252.1"/>
    <property type="molecule type" value="Genomic_DNA"/>
</dbReference>
<dbReference type="InterPro" id="IPR013520">
    <property type="entry name" value="Ribonucl_H"/>
</dbReference>
<dbReference type="RefSeq" id="WP_244354828.1">
    <property type="nucleotide sequence ID" value="NZ_JAJNNZ010000001.1"/>
</dbReference>
<accession>A0A9X2AX76</accession>
<dbReference type="GO" id="GO:0006259">
    <property type="term" value="P:DNA metabolic process"/>
    <property type="evidence" value="ECO:0007669"/>
    <property type="project" value="UniProtKB-ARBA"/>
</dbReference>
<protein>
    <submittedName>
        <fullName evidence="5">3'-5' exonuclease</fullName>
    </submittedName>
</protein>
<dbReference type="Proteomes" id="UP001139488">
    <property type="component" value="Unassembled WGS sequence"/>
</dbReference>
<dbReference type="SMART" id="SM00479">
    <property type="entry name" value="EXOIII"/>
    <property type="match status" value="1"/>
</dbReference>